<evidence type="ECO:0000313" key="2">
    <source>
        <dbReference type="EMBL" id="MYM69169.1"/>
    </source>
</evidence>
<keyword evidence="3" id="KW-1185">Reference proteome</keyword>
<dbReference type="Proteomes" id="UP000450012">
    <property type="component" value="Unassembled WGS sequence"/>
</dbReference>
<reference evidence="2 3" key="1">
    <citation type="submission" date="2019-12" db="EMBL/GenBank/DDBJ databases">
        <title>Novel species isolated from a subtropical stream in China.</title>
        <authorList>
            <person name="Lu H."/>
        </authorList>
    </citation>
    <scope>NUCLEOTIDE SEQUENCE [LARGE SCALE GENOMIC DNA]</scope>
    <source>
        <strain evidence="2 3">FT55W</strain>
    </source>
</reference>
<gene>
    <name evidence="2" type="ORF">GTP45_20340</name>
</gene>
<comment type="caution">
    <text evidence="2">The sequence shown here is derived from an EMBL/GenBank/DDBJ whole genome shotgun (WGS) entry which is preliminary data.</text>
</comment>
<evidence type="ECO:0008006" key="4">
    <source>
        <dbReference type="Google" id="ProtNLM"/>
    </source>
</evidence>
<feature type="signal peptide" evidence="1">
    <location>
        <begin position="1"/>
        <end position="20"/>
    </location>
</feature>
<dbReference type="EMBL" id="WWCK01000006">
    <property type="protein sequence ID" value="MYM69169.1"/>
    <property type="molecule type" value="Genomic_DNA"/>
</dbReference>
<keyword evidence="1" id="KW-0732">Signal</keyword>
<evidence type="ECO:0000256" key="1">
    <source>
        <dbReference type="SAM" id="SignalP"/>
    </source>
</evidence>
<evidence type="ECO:0000313" key="3">
    <source>
        <dbReference type="Proteomes" id="UP000450012"/>
    </source>
</evidence>
<organism evidence="2 3">
    <name type="scientific">Duganella rivi</name>
    <dbReference type="NCBI Taxonomy" id="2666083"/>
    <lineage>
        <taxon>Bacteria</taxon>
        <taxon>Pseudomonadati</taxon>
        <taxon>Pseudomonadota</taxon>
        <taxon>Betaproteobacteria</taxon>
        <taxon>Burkholderiales</taxon>
        <taxon>Oxalobacteraceae</taxon>
        <taxon>Telluria group</taxon>
        <taxon>Duganella</taxon>
    </lineage>
</organism>
<accession>A0A7X4GU30</accession>
<dbReference type="AlphaFoldDB" id="A0A7X4GU30"/>
<sequence>MAIKRIFAFSILIFPLAGFGQNPSVIKLQCDGAYTDYTSADLRDVPTRGMYIEVTEKKVKIFGAPGFDTTYNVTNTSEIGIGFQAATNSDYEGFLNRYSGALTLTQRINNADGSWKAKTGISGTCKKALALF</sequence>
<protein>
    <recommendedName>
        <fullName evidence="4">Adhesin</fullName>
    </recommendedName>
</protein>
<proteinExistence type="predicted"/>
<dbReference type="RefSeq" id="WP_161015685.1">
    <property type="nucleotide sequence ID" value="NZ_WWCK01000006.1"/>
</dbReference>
<name>A0A7X4GU30_9BURK</name>
<feature type="chain" id="PRO_5031558774" description="Adhesin" evidence="1">
    <location>
        <begin position="21"/>
        <end position="132"/>
    </location>
</feature>